<dbReference type="Pfam" id="PF09586">
    <property type="entry name" value="YfhO"/>
    <property type="match status" value="1"/>
</dbReference>
<feature type="transmembrane region" description="Helical" evidence="1">
    <location>
        <begin position="313"/>
        <end position="334"/>
    </location>
</feature>
<feature type="transmembrane region" description="Helical" evidence="1">
    <location>
        <begin position="411"/>
        <end position="431"/>
    </location>
</feature>
<dbReference type="PANTHER" id="PTHR38454:SF1">
    <property type="entry name" value="INTEGRAL MEMBRANE PROTEIN"/>
    <property type="match status" value="1"/>
</dbReference>
<feature type="transmembrane region" description="Helical" evidence="1">
    <location>
        <begin position="346"/>
        <end position="368"/>
    </location>
</feature>
<name>A0A3B1DLM8_9ZZZZ</name>
<dbReference type="EMBL" id="UOGL01000090">
    <property type="protein sequence ID" value="VAX36974.1"/>
    <property type="molecule type" value="Genomic_DNA"/>
</dbReference>
<keyword evidence="1" id="KW-0472">Membrane</keyword>
<dbReference type="AlphaFoldDB" id="A0A3B1DLM8"/>
<reference evidence="2" key="1">
    <citation type="submission" date="2018-06" db="EMBL/GenBank/DDBJ databases">
        <authorList>
            <person name="Zhirakovskaya E."/>
        </authorList>
    </citation>
    <scope>NUCLEOTIDE SEQUENCE</scope>
</reference>
<accession>A0A3B1DLM8</accession>
<protein>
    <recommendedName>
        <fullName evidence="3">Bacterial membrane protein YfhO</fullName>
    </recommendedName>
</protein>
<feature type="transmembrane region" description="Helical" evidence="1">
    <location>
        <begin position="227"/>
        <end position="246"/>
    </location>
</feature>
<gene>
    <name evidence="2" type="ORF">MNBD_PLANCTO02-1221</name>
</gene>
<sequence>MLQNKRSLLLALSVAIGLTFIFWFPLWSGGGFIGGDVYSYYLPQKVVYSQSLSEGVIPLWHPLTGHGYPMIAESQTGVLYPFNLLFYSTFDLNTAYNANHLLHYMMAFFFCFLFARKIGLGTFAALFAATIYTYGWFPSRSCLEWAIIGGTWLPLALWCIESFLQTRWWRYLIGLAIVIDLQLLAGHFNIAFLTLLLIAGYVLFRLWFLSQEEQEQQTNRDKRWKPLLAIGVALGFGFLLAAVQVLPTWELKHQSQRAELNKDFNPAYGHIPPLYFTQMTTSLLWYSPTTNTDKAIETLTAYRVNASTNKVEAHLYFGMIPFWMVVLFFIHSLLKRKQISRWQKMWLLFALLSMVYATGWLIPVTKYLPGFNFFQGPGRYSLITTLAVALLAGGIIDRWYKSVATTPSKKVILIGMLCLTVVDLWFVSRWVSYSLVTSTPIINFRDESPVRELLAKYKAEKGIPRMWAPGENLPNLTGFASTPTYLGLSPEAYYDPKLIMPKSPDVPKRQNKEKEKHLRQVTPQQIKWLQQAGVTHVLSFDEIDLTATPLQLKWMGGDRLLHNAWGRRSDEPIYLYELAGSRGRVSFASPQAGQKIQVQQENVNTVTIDVTTEKKGRLILTDLAYPGWKVLIDDKPAESLVVDGMFRGVDLPAGTHRVQWQFRPRSVWWGAIISLVTLLVLAGIAHIRFWYPDKYKFLEKQVIGY</sequence>
<feature type="transmembrane region" description="Helical" evidence="1">
    <location>
        <begin position="168"/>
        <end position="184"/>
    </location>
</feature>
<evidence type="ECO:0000313" key="2">
    <source>
        <dbReference type="EMBL" id="VAX36974.1"/>
    </source>
</evidence>
<dbReference type="InterPro" id="IPR018580">
    <property type="entry name" value="Uncharacterised_YfhO"/>
</dbReference>
<keyword evidence="1" id="KW-1133">Transmembrane helix</keyword>
<feature type="transmembrane region" description="Helical" evidence="1">
    <location>
        <begin position="190"/>
        <end position="207"/>
    </location>
</feature>
<organism evidence="2">
    <name type="scientific">hydrothermal vent metagenome</name>
    <dbReference type="NCBI Taxonomy" id="652676"/>
    <lineage>
        <taxon>unclassified sequences</taxon>
        <taxon>metagenomes</taxon>
        <taxon>ecological metagenomes</taxon>
    </lineage>
</organism>
<dbReference type="PANTHER" id="PTHR38454">
    <property type="entry name" value="INTEGRAL MEMBRANE PROTEIN-RELATED"/>
    <property type="match status" value="1"/>
</dbReference>
<proteinExistence type="predicted"/>
<keyword evidence="1" id="KW-0812">Transmembrane</keyword>
<feature type="transmembrane region" description="Helical" evidence="1">
    <location>
        <begin position="667"/>
        <end position="691"/>
    </location>
</feature>
<feature type="transmembrane region" description="Helical" evidence="1">
    <location>
        <begin position="143"/>
        <end position="161"/>
    </location>
</feature>
<feature type="transmembrane region" description="Helical" evidence="1">
    <location>
        <begin position="7"/>
        <end position="26"/>
    </location>
</feature>
<feature type="transmembrane region" description="Helical" evidence="1">
    <location>
        <begin position="380"/>
        <end position="399"/>
    </location>
</feature>
<evidence type="ECO:0008006" key="3">
    <source>
        <dbReference type="Google" id="ProtNLM"/>
    </source>
</evidence>
<evidence type="ECO:0000256" key="1">
    <source>
        <dbReference type="SAM" id="Phobius"/>
    </source>
</evidence>